<sequence length="56" mass="6518">MFFYILYDITNICSCQDIIQHSSLAGMSQLNHESIIHGQPCTYIVKTYHKRLLCKP</sequence>
<accession>A8RMH9</accession>
<evidence type="ECO:0000313" key="1">
    <source>
        <dbReference type="EMBL" id="EDP17674.1"/>
    </source>
</evidence>
<dbReference type="EMBL" id="ABCC02000021">
    <property type="protein sequence ID" value="EDP17674.1"/>
    <property type="molecule type" value="Genomic_DNA"/>
</dbReference>
<proteinExistence type="predicted"/>
<dbReference type="Proteomes" id="UP000005396">
    <property type="component" value="Unassembled WGS sequence"/>
</dbReference>
<evidence type="ECO:0000313" key="2">
    <source>
        <dbReference type="Proteomes" id="UP000005396"/>
    </source>
</evidence>
<reference evidence="1 2" key="2">
    <citation type="submission" date="2007-09" db="EMBL/GenBank/DDBJ databases">
        <title>Draft genome sequence of Clostridium bolteae (ATCC BAA-613).</title>
        <authorList>
            <person name="Sudarsanam P."/>
            <person name="Ley R."/>
            <person name="Guruge J."/>
            <person name="Turnbaugh P.J."/>
            <person name="Mahowald M."/>
            <person name="Liep D."/>
            <person name="Gordon J."/>
        </authorList>
    </citation>
    <scope>NUCLEOTIDE SEQUENCE [LARGE SCALE GENOMIC DNA]</scope>
    <source>
        <strain evidence="2">ATCC BAA-613 / DSM 15670 / CCUG 46953 / JCM 12243 / WAL 16351</strain>
    </source>
</reference>
<name>A8RMH9_ENTBW</name>
<gene>
    <name evidence="1" type="ORF">CLOBOL_01914</name>
</gene>
<dbReference type="HOGENOM" id="CLU_3006023_0_0_9"/>
<organism evidence="1 2">
    <name type="scientific">Enterocloster bolteae (strain ATCC BAA-613 / DSM 15670 / CCUG 46953 / JCM 12243 / WAL 16351)</name>
    <name type="common">Clostridium bolteae</name>
    <dbReference type="NCBI Taxonomy" id="411902"/>
    <lineage>
        <taxon>Bacteria</taxon>
        <taxon>Bacillati</taxon>
        <taxon>Bacillota</taxon>
        <taxon>Clostridia</taxon>
        <taxon>Lachnospirales</taxon>
        <taxon>Lachnospiraceae</taxon>
        <taxon>Enterocloster</taxon>
    </lineage>
</organism>
<dbReference type="AlphaFoldDB" id="A8RMH9"/>
<dbReference type="PaxDb" id="411902-CLOBOL_01914"/>
<protein>
    <submittedName>
        <fullName evidence="1">Uncharacterized protein</fullName>
    </submittedName>
</protein>
<reference evidence="1 2" key="1">
    <citation type="submission" date="2007-08" db="EMBL/GenBank/DDBJ databases">
        <authorList>
            <person name="Fulton L."/>
            <person name="Clifton S."/>
            <person name="Fulton B."/>
            <person name="Xu J."/>
            <person name="Minx P."/>
            <person name="Pepin K.H."/>
            <person name="Johnson M."/>
            <person name="Thiruvilangam P."/>
            <person name="Bhonagiri V."/>
            <person name="Nash W.E."/>
            <person name="Mardis E.R."/>
            <person name="Wilson R.K."/>
        </authorList>
    </citation>
    <scope>NUCLEOTIDE SEQUENCE [LARGE SCALE GENOMIC DNA]</scope>
    <source>
        <strain evidence="2">ATCC BAA-613 / DSM 15670 / CCUG 46953 / JCM 12243 / WAL 16351</strain>
    </source>
</reference>
<comment type="caution">
    <text evidence="1">The sequence shown here is derived from an EMBL/GenBank/DDBJ whole genome shotgun (WGS) entry which is preliminary data.</text>
</comment>